<comment type="caution">
    <text evidence="2">The sequence shown here is derived from an EMBL/GenBank/DDBJ whole genome shotgun (WGS) entry which is preliminary data.</text>
</comment>
<evidence type="ECO:0000313" key="2">
    <source>
        <dbReference type="EMBL" id="KAJ8466800.1"/>
    </source>
</evidence>
<proteinExistence type="predicted"/>
<feature type="chain" id="PRO_5043417746" description="Secreted protein" evidence="1">
    <location>
        <begin position="27"/>
        <end position="131"/>
    </location>
</feature>
<protein>
    <recommendedName>
        <fullName evidence="4">Secreted protein</fullName>
    </recommendedName>
</protein>
<evidence type="ECO:0000313" key="3">
    <source>
        <dbReference type="Proteomes" id="UP001222027"/>
    </source>
</evidence>
<organism evidence="2 3">
    <name type="scientific">Ensete ventricosum</name>
    <name type="common">Abyssinian banana</name>
    <name type="synonym">Musa ensete</name>
    <dbReference type="NCBI Taxonomy" id="4639"/>
    <lineage>
        <taxon>Eukaryota</taxon>
        <taxon>Viridiplantae</taxon>
        <taxon>Streptophyta</taxon>
        <taxon>Embryophyta</taxon>
        <taxon>Tracheophyta</taxon>
        <taxon>Spermatophyta</taxon>
        <taxon>Magnoliopsida</taxon>
        <taxon>Liliopsida</taxon>
        <taxon>Zingiberales</taxon>
        <taxon>Musaceae</taxon>
        <taxon>Ensete</taxon>
    </lineage>
</organism>
<evidence type="ECO:0008006" key="4">
    <source>
        <dbReference type="Google" id="ProtNLM"/>
    </source>
</evidence>
<keyword evidence="3" id="KW-1185">Reference proteome</keyword>
<feature type="signal peptide" evidence="1">
    <location>
        <begin position="1"/>
        <end position="26"/>
    </location>
</feature>
<dbReference type="Proteomes" id="UP001222027">
    <property type="component" value="Unassembled WGS sequence"/>
</dbReference>
<evidence type="ECO:0000256" key="1">
    <source>
        <dbReference type="SAM" id="SignalP"/>
    </source>
</evidence>
<name>A0AAV8PXA2_ENSVE</name>
<keyword evidence="1" id="KW-0732">Signal</keyword>
<dbReference type="AlphaFoldDB" id="A0AAV8PXA2"/>
<reference evidence="2 3" key="1">
    <citation type="submission" date="2022-12" db="EMBL/GenBank/DDBJ databases">
        <title>Chromosome-scale assembly of the Ensete ventricosum genome.</title>
        <authorList>
            <person name="Dussert Y."/>
            <person name="Stocks J."/>
            <person name="Wendawek A."/>
            <person name="Woldeyes F."/>
            <person name="Nichols R.A."/>
            <person name="Borrell J.S."/>
        </authorList>
    </citation>
    <scope>NUCLEOTIDE SEQUENCE [LARGE SCALE GENOMIC DNA]</scope>
    <source>
        <strain evidence="3">cv. Maze</strain>
        <tissue evidence="2">Seeds</tissue>
    </source>
</reference>
<accession>A0AAV8PXA2</accession>
<gene>
    <name evidence="2" type="ORF">OPV22_029352</name>
</gene>
<dbReference type="EMBL" id="JAQQAF010000008">
    <property type="protein sequence ID" value="KAJ8466800.1"/>
    <property type="molecule type" value="Genomic_DNA"/>
</dbReference>
<sequence length="131" mass="14731">MALRKHQPDVVSPVLLWAWQVALCLGQWVGDTSCQGSPSSASLIQATTLFQVSQIHSNPAASYRRALRPNLNLVRRHDRLDLVPCFCLRAAVHERKGLCWGTTSFLKFYAHLRWTGSFLYAEAKLEDAHIG</sequence>